<dbReference type="KEGG" id="dol:Dole_0832"/>
<gene>
    <name evidence="2" type="ordered locus">Dole_0832</name>
</gene>
<feature type="domain" description="ACT" evidence="1">
    <location>
        <begin position="75"/>
        <end position="147"/>
    </location>
</feature>
<dbReference type="SUPFAM" id="SSF55021">
    <property type="entry name" value="ACT-like"/>
    <property type="match status" value="2"/>
</dbReference>
<evidence type="ECO:0000313" key="3">
    <source>
        <dbReference type="Proteomes" id="UP000008561"/>
    </source>
</evidence>
<proteinExistence type="predicted"/>
<name>A8ZVT3_DESOH</name>
<dbReference type="InterPro" id="IPR002912">
    <property type="entry name" value="ACT_dom"/>
</dbReference>
<protein>
    <submittedName>
        <fullName evidence="2">Amino acid-binding ACT domain protein</fullName>
    </submittedName>
</protein>
<reference evidence="2 3" key="1">
    <citation type="submission" date="2007-10" db="EMBL/GenBank/DDBJ databases">
        <title>Complete sequence of Desulfococcus oleovorans Hxd3.</title>
        <authorList>
            <consortium name="US DOE Joint Genome Institute"/>
            <person name="Copeland A."/>
            <person name="Lucas S."/>
            <person name="Lapidus A."/>
            <person name="Barry K."/>
            <person name="Glavina del Rio T."/>
            <person name="Dalin E."/>
            <person name="Tice H."/>
            <person name="Pitluck S."/>
            <person name="Kiss H."/>
            <person name="Brettin T."/>
            <person name="Bruce D."/>
            <person name="Detter J.C."/>
            <person name="Han C."/>
            <person name="Schmutz J."/>
            <person name="Larimer F."/>
            <person name="Land M."/>
            <person name="Hauser L."/>
            <person name="Kyrpides N."/>
            <person name="Kim E."/>
            <person name="Wawrik B."/>
            <person name="Richardson P."/>
        </authorList>
    </citation>
    <scope>NUCLEOTIDE SEQUENCE [LARGE SCALE GENOMIC DNA]</scope>
    <source>
        <strain evidence="3">DSM 6200 / JCM 39069 / Hxd3</strain>
    </source>
</reference>
<keyword evidence="3" id="KW-1185">Reference proteome</keyword>
<accession>A8ZVT3</accession>
<dbReference type="PANTHER" id="PTHR40099:SF1">
    <property type="entry name" value="ACETOLACTATE SYNTHASE, SMALL SUBUNIT"/>
    <property type="match status" value="1"/>
</dbReference>
<dbReference type="InterPro" id="IPR045865">
    <property type="entry name" value="ACT-like_dom_sf"/>
</dbReference>
<dbReference type="InterPro" id="IPR045739">
    <property type="entry name" value="ACT_dom_pair"/>
</dbReference>
<dbReference type="RefSeq" id="WP_012174260.1">
    <property type="nucleotide sequence ID" value="NC_009943.1"/>
</dbReference>
<dbReference type="EMBL" id="CP000859">
    <property type="protein sequence ID" value="ABW66642.1"/>
    <property type="molecule type" value="Genomic_DNA"/>
</dbReference>
<dbReference type="STRING" id="96561.Dole_0832"/>
<evidence type="ECO:0000259" key="1">
    <source>
        <dbReference type="PROSITE" id="PS51671"/>
    </source>
</evidence>
<dbReference type="Gene3D" id="3.30.2130.10">
    <property type="entry name" value="VC0802-like"/>
    <property type="match status" value="1"/>
</dbReference>
<dbReference type="PROSITE" id="PS51671">
    <property type="entry name" value="ACT"/>
    <property type="match status" value="1"/>
</dbReference>
<sequence length="147" mass="15645">MSTSKRITQLSVFLENRSGRISSIASVLGEAGVDIRAMSLADNSDFGILRLIVADNDGAIAALKARGFIVKRNEVVAVEIPDEAGSLAKTLDAIEGQGLNIEYLYAIIRKPGEYAVLVFRFDDVDNAIACLDAANIRMLSDADIAGG</sequence>
<dbReference type="eggNOG" id="COG4747">
    <property type="taxonomic scope" value="Bacteria"/>
</dbReference>
<evidence type="ECO:0000313" key="2">
    <source>
        <dbReference type="EMBL" id="ABW66642.1"/>
    </source>
</evidence>
<dbReference type="CDD" id="cd04882">
    <property type="entry name" value="ACT_Bt0572_2"/>
    <property type="match status" value="1"/>
</dbReference>
<dbReference type="AlphaFoldDB" id="A8ZVT3"/>
<dbReference type="PANTHER" id="PTHR40099">
    <property type="entry name" value="ACETOLACTATE SYNTHASE, SMALL SUBUNIT"/>
    <property type="match status" value="1"/>
</dbReference>
<dbReference type="CDD" id="cd04908">
    <property type="entry name" value="ACT_Bt0572_1"/>
    <property type="match status" value="1"/>
</dbReference>
<dbReference type="Pfam" id="PF19571">
    <property type="entry name" value="ACT_8"/>
    <property type="match status" value="1"/>
</dbReference>
<dbReference type="OrthoDB" id="9790662at2"/>
<dbReference type="Proteomes" id="UP000008561">
    <property type="component" value="Chromosome"/>
</dbReference>
<dbReference type="HOGENOM" id="CLU_136790_2_1_7"/>
<organism evidence="2 3">
    <name type="scientific">Desulfosudis oleivorans (strain DSM 6200 / JCM 39069 / Hxd3)</name>
    <name type="common">Desulfococcus oleovorans</name>
    <dbReference type="NCBI Taxonomy" id="96561"/>
    <lineage>
        <taxon>Bacteria</taxon>
        <taxon>Pseudomonadati</taxon>
        <taxon>Thermodesulfobacteriota</taxon>
        <taxon>Desulfobacteria</taxon>
        <taxon>Desulfobacterales</taxon>
        <taxon>Desulfosudaceae</taxon>
        <taxon>Desulfosudis</taxon>
    </lineage>
</organism>